<evidence type="ECO:0000256" key="6">
    <source>
        <dbReference type="ARBA" id="ARBA00073038"/>
    </source>
</evidence>
<keyword evidence="10" id="KW-0812">Transmembrane</keyword>
<feature type="compositionally biased region" description="Polar residues" evidence="9">
    <location>
        <begin position="259"/>
        <end position="281"/>
    </location>
</feature>
<evidence type="ECO:0000256" key="5">
    <source>
        <dbReference type="ARBA" id="ARBA00062412"/>
    </source>
</evidence>
<dbReference type="RefSeq" id="XP_015832063.3">
    <property type="nucleotide sequence ID" value="XM_015976577.3"/>
</dbReference>
<dbReference type="OMA" id="IDWANDS"/>
<evidence type="ECO:0000256" key="9">
    <source>
        <dbReference type="SAM" id="MobiDB-lite"/>
    </source>
</evidence>
<feature type="domain" description="CBM20" evidence="11">
    <location>
        <begin position="631"/>
        <end position="730"/>
    </location>
</feature>
<dbReference type="GeneID" id="107396742"/>
<keyword evidence="10" id="KW-1133">Transmembrane helix</keyword>
<organism evidence="13">
    <name type="scientific">Nothobranchius furzeri</name>
    <name type="common">Turquoise killifish</name>
    <dbReference type="NCBI Taxonomy" id="105023"/>
    <lineage>
        <taxon>Eukaryota</taxon>
        <taxon>Metazoa</taxon>
        <taxon>Chordata</taxon>
        <taxon>Craniata</taxon>
        <taxon>Vertebrata</taxon>
        <taxon>Euteleostomi</taxon>
        <taxon>Actinopterygii</taxon>
        <taxon>Neopterygii</taxon>
        <taxon>Teleostei</taxon>
        <taxon>Neoteleostei</taxon>
        <taxon>Acanthomorphata</taxon>
        <taxon>Ovalentaria</taxon>
        <taxon>Atherinomorphae</taxon>
        <taxon>Cyprinodontiformes</taxon>
        <taxon>Nothobranchiidae</taxon>
        <taxon>Nothobranchius</taxon>
    </lineage>
</organism>
<dbReference type="PANTHER" id="PTHR15048">
    <property type="entry name" value="STARCH-BINDING DOMAIN-CONTAINING PROTEIN 1"/>
    <property type="match status" value="1"/>
</dbReference>
<dbReference type="GO" id="GO:0005789">
    <property type="term" value="C:endoplasmic reticulum membrane"/>
    <property type="evidence" value="ECO:0007669"/>
    <property type="project" value="UniProtKB-SubCell"/>
</dbReference>
<feature type="transmembrane region" description="Helical" evidence="10">
    <location>
        <begin position="20"/>
        <end position="38"/>
    </location>
</feature>
<evidence type="ECO:0000256" key="4">
    <source>
        <dbReference type="ARBA" id="ARBA00060405"/>
    </source>
</evidence>
<dbReference type="KEGG" id="nfu:107396742"/>
<reference evidence="13" key="2">
    <citation type="submission" date="2016-05" db="EMBL/GenBank/DDBJ databases">
        <authorList>
            <person name="Lavstsen T."/>
            <person name="Jespersen J.S."/>
        </authorList>
    </citation>
    <scope>NUCLEOTIDE SEQUENCE</scope>
    <source>
        <tissue evidence="13">Brain</tissue>
    </source>
</reference>
<dbReference type="EMBL" id="HADY01000782">
    <property type="protein sequence ID" value="SBP39267.1"/>
    <property type="molecule type" value="Transcribed_RNA"/>
</dbReference>
<sequence>MDKRTDLASLFCMVGRHGPAVAVAVIAVVSVVAGLIIYRTVRGKRRKAAAGAVDRSSRRHASLSDPEPEPSLEASRSRQKSTELDEDDQLDVEEVKVTRSPYNLRNRRVAAKKPSISPQRELEPEKKVDTSPMLDFSSVAETCVTEETTKDAEDQICFKHVVECDNKKVSRSQEVEVATKDVENKCCKNSSLGQSDDDAQEHRSTPETINIESSLKELIKSLDDMPTSCKDSLAYDQKFYHEKGSELLKTVPGLNLSVDSETTQEQVQSAAQTDLPSTPLQTEKEDEDAVVSKLTESVGLSGLKCNGEGLKSSSEMDSDVVVLEKSEDSVSSSYRGLETAVNEPPSSSAPLTSADMVNPDMSSFQRKESDQTDMSEDLSEVSSAAVPDMDEGIKAQSCHIHLLSCDQSELTWSSSAVGEESGISSMTVSPDLPEVDTEDDCLVLSVADPYPDSEEHIEAQGTFSDAQSVDHDSLVKTVTSSSLDLSQQASTEVKENVSITNEFMFSQETKEVDQFAIQISTGYANLTELGETEVKLAVESEGDKTTEISIMEATMDNNEWITDGNVQVLPWMGLYTASVHYSKQPDKVSSEPPSLVPSNSPCRNTDSVPSIEVTQTNTLLDGNDKDIVAVQPMPQNVNVTFRIHYLTHSPYQKVAIMGNMQELGNWKEFILLEKANDGHWSTVVSLPTESHVEWKFVVVDKDEVCRWEECGNRLLDTGYDDLLVHKWWGFM</sequence>
<evidence type="ECO:0000313" key="14">
    <source>
        <dbReference type="Ensembl" id="ENSNFUP00015041367.1"/>
    </source>
</evidence>
<dbReference type="EMBL" id="HAEJ01018779">
    <property type="protein sequence ID" value="SBS59236.1"/>
    <property type="molecule type" value="Transcribed_RNA"/>
</dbReference>
<dbReference type="InterPro" id="IPR013784">
    <property type="entry name" value="Carb-bd-like_fold"/>
</dbReference>
<evidence type="ECO:0000256" key="2">
    <source>
        <dbReference type="ARBA" id="ARBA00024012"/>
    </source>
</evidence>
<reference evidence="13" key="3">
    <citation type="submission" date="2016-06" db="EMBL/GenBank/DDBJ databases">
        <title>The genome of a short-lived fish provides insights into sex chromosome evolution and the genetic control of aging.</title>
        <authorList>
            <person name="Reichwald K."/>
            <person name="Felder M."/>
            <person name="Petzold A."/>
            <person name="Koch P."/>
            <person name="Groth M."/>
            <person name="Platzer M."/>
        </authorList>
    </citation>
    <scope>NUCLEOTIDE SEQUENCE</scope>
    <source>
        <tissue evidence="13">Brain</tissue>
    </source>
</reference>
<dbReference type="PROSITE" id="PS51166">
    <property type="entry name" value="CBM20"/>
    <property type="match status" value="1"/>
</dbReference>
<proteinExistence type="predicted"/>
<feature type="region of interest" description="Disordered" evidence="9">
    <location>
        <begin position="327"/>
        <end position="359"/>
    </location>
</feature>
<dbReference type="EMBL" id="JAAVVJ010000008">
    <property type="protein sequence ID" value="KAF7216871.1"/>
    <property type="molecule type" value="Genomic_DNA"/>
</dbReference>
<dbReference type="Proteomes" id="UP000822369">
    <property type="component" value="Chromosome 8"/>
</dbReference>
<reference evidence="14" key="1">
    <citation type="submission" date="2014-08" db="EMBL/GenBank/DDBJ databases">
        <authorList>
            <person name="Senf B."/>
            <person name="Petzold A."/>
            <person name="Downie B.R."/>
            <person name="Koch P."/>
            <person name="Platzer M."/>
        </authorList>
    </citation>
    <scope>NUCLEOTIDE SEQUENCE [LARGE SCALE GENOMIC DNA]</scope>
    <source>
        <strain evidence="14">GRZ</strain>
    </source>
</reference>
<dbReference type="Proteomes" id="UP000694548">
    <property type="component" value="Chromosome sgr02"/>
</dbReference>
<feature type="region of interest" description="Disordered" evidence="9">
    <location>
        <begin position="188"/>
        <end position="207"/>
    </location>
</feature>
<dbReference type="Gene3D" id="2.60.40.10">
    <property type="entry name" value="Immunoglobulins"/>
    <property type="match status" value="1"/>
</dbReference>
<evidence type="ECO:0000256" key="8">
    <source>
        <dbReference type="ARBA" id="ARBA00076001"/>
    </source>
</evidence>
<comment type="subcellular location">
    <subcellularLocation>
        <location evidence="2">Cell membrane</location>
        <location evidence="2">Sarcolemma</location>
        <location evidence="2">T-tubule</location>
    </subcellularLocation>
    <subcellularLocation>
        <location evidence="1">Endoplasmic reticulum membrane</location>
        <topology evidence="1">Single-pass type III membrane protein</topology>
    </subcellularLocation>
    <subcellularLocation>
        <location evidence="4">Preautophagosomal structure membrane</location>
        <topology evidence="4">Single-pass type III membrane protein</topology>
    </subcellularLocation>
</comment>
<dbReference type="GeneTree" id="ENSGT00390000007731"/>
<evidence type="ECO:0000313" key="13">
    <source>
        <dbReference type="EMBL" id="SBP39267.1"/>
    </source>
</evidence>
<feature type="region of interest" description="Disordered" evidence="9">
    <location>
        <begin position="585"/>
        <end position="608"/>
    </location>
</feature>
<dbReference type="CTD" id="8987"/>
<dbReference type="FunFam" id="2.60.40.10:FF:000552">
    <property type="entry name" value="Related to glucoamylase"/>
    <property type="match status" value="1"/>
</dbReference>
<evidence type="ECO:0000313" key="12">
    <source>
        <dbReference type="EMBL" id="KAF7216871.1"/>
    </source>
</evidence>
<evidence type="ECO:0000256" key="7">
    <source>
        <dbReference type="ARBA" id="ARBA00075794"/>
    </source>
</evidence>
<gene>
    <name evidence="13" type="primary">STBD1</name>
    <name evidence="12 14" type="synonym">stbd1</name>
    <name evidence="12" type="ORF">G4P62_001821</name>
</gene>
<dbReference type="SUPFAM" id="SSF49452">
    <property type="entry name" value="Starch-binding domain-like"/>
    <property type="match status" value="1"/>
</dbReference>
<dbReference type="SMART" id="SM01065">
    <property type="entry name" value="CBM_2"/>
    <property type="match status" value="1"/>
</dbReference>
<dbReference type="Ensembl" id="ENSNFUT00015043188.1">
    <property type="protein sequence ID" value="ENSNFUP00015041367.1"/>
    <property type="gene ID" value="ENSNFUG00015019863.1"/>
</dbReference>
<dbReference type="OrthoDB" id="6123450at2759"/>
<feature type="compositionally biased region" description="Basic and acidic residues" evidence="9">
    <location>
        <begin position="120"/>
        <end position="129"/>
    </location>
</feature>
<dbReference type="AlphaFoldDB" id="A0A1A7Z8Y3"/>
<evidence type="ECO:0000256" key="10">
    <source>
        <dbReference type="SAM" id="Phobius"/>
    </source>
</evidence>
<keyword evidence="15" id="KW-1185">Reference proteome</keyword>
<reference evidence="12" key="4">
    <citation type="submission" date="2020-03" db="EMBL/GenBank/DDBJ databases">
        <title>Intra-Species Differences in Population Size shape Life History and Genome Evolution.</title>
        <authorList>
            <person name="Willemsen D."/>
            <person name="Cui R."/>
            <person name="Valenzano D.R."/>
        </authorList>
    </citation>
    <scope>NUCLEOTIDE SEQUENCE</scope>
    <source>
        <strain evidence="12">GRZ</strain>
        <tissue evidence="12">Whole</tissue>
    </source>
</reference>
<keyword evidence="10" id="KW-0472">Membrane</keyword>
<dbReference type="Pfam" id="PF00686">
    <property type="entry name" value="CBM_20"/>
    <property type="match status" value="1"/>
</dbReference>
<evidence type="ECO:0000256" key="1">
    <source>
        <dbReference type="ARBA" id="ARBA00004643"/>
    </source>
</evidence>
<dbReference type="GO" id="GO:0034045">
    <property type="term" value="C:phagophore assembly site membrane"/>
    <property type="evidence" value="ECO:0007669"/>
    <property type="project" value="UniProtKB-SubCell"/>
</dbReference>
<dbReference type="Bgee" id="ENSNFUG00015019863">
    <property type="expression patterns" value="Expressed in liver and 2 other cell types or tissues"/>
</dbReference>
<dbReference type="GO" id="GO:0030315">
    <property type="term" value="C:T-tubule"/>
    <property type="evidence" value="ECO:0007669"/>
    <property type="project" value="UniProtKB-SubCell"/>
</dbReference>
<comment type="subunit">
    <text evidence="5">Interacts with the ATG8 family proteins GABARAP and GABARAPL1. Interacts with several glycogen-associated proteins, such as GYS2 (liver glycogen synthase), GDE (glycogen debranching enzyme), GBE1 (glycogen branching enzyme 1) and EPM2A (Laforin).</text>
</comment>
<reference evidence="14" key="5">
    <citation type="submission" date="2025-05" db="UniProtKB">
        <authorList>
            <consortium name="Ensembl"/>
        </authorList>
    </citation>
    <scope>IDENTIFICATION</scope>
</reference>
<dbReference type="PANTHER" id="PTHR15048:SF0">
    <property type="entry name" value="STARCH-BINDING DOMAIN-CONTAINING PROTEIN 1"/>
    <property type="match status" value="1"/>
</dbReference>
<dbReference type="InterPro" id="IPR002044">
    <property type="entry name" value="CBM20"/>
</dbReference>
<name>A0A1A7Z8Y3_NOTFU</name>
<dbReference type="InterPro" id="IPR013783">
    <property type="entry name" value="Ig-like_fold"/>
</dbReference>
<evidence type="ECO:0000256" key="3">
    <source>
        <dbReference type="ARBA" id="ARBA00053886"/>
    </source>
</evidence>
<protein>
    <recommendedName>
        <fullName evidence="6">Starch-binding domain-containing protein 1</fullName>
    </recommendedName>
    <alternativeName>
        <fullName evidence="7">Genethonin-1</fullName>
    </alternativeName>
    <alternativeName>
        <fullName evidence="8">Glycophagy cargo receptor stbd1</fullName>
    </alternativeName>
</protein>
<dbReference type="GO" id="GO:2001070">
    <property type="term" value="F:starch binding"/>
    <property type="evidence" value="ECO:0007669"/>
    <property type="project" value="InterPro"/>
</dbReference>
<feature type="region of interest" description="Disordered" evidence="9">
    <location>
        <begin position="48"/>
        <end position="130"/>
    </location>
</feature>
<accession>A0A1A7Z8Y3</accession>
<dbReference type="GO" id="GO:0061723">
    <property type="term" value="P:glycophagy"/>
    <property type="evidence" value="ECO:0007669"/>
    <property type="project" value="UniProtKB-ARBA"/>
</dbReference>
<feature type="compositionally biased region" description="Polar residues" evidence="9">
    <location>
        <begin position="596"/>
        <end position="608"/>
    </location>
</feature>
<comment type="function">
    <text evidence="3">Acts as a cargo receptor for glycogen. Delivers its cargo to an autophagic pathway called glycophagy, resulting in the transport of glycogen to lysosomes.</text>
</comment>
<evidence type="ECO:0000259" key="11">
    <source>
        <dbReference type="PROSITE" id="PS51166"/>
    </source>
</evidence>
<feature type="region of interest" description="Disordered" evidence="9">
    <location>
        <begin position="259"/>
        <end position="285"/>
    </location>
</feature>
<evidence type="ECO:0000313" key="15">
    <source>
        <dbReference type="Proteomes" id="UP000694548"/>
    </source>
</evidence>